<dbReference type="EMBL" id="FXBL01000004">
    <property type="protein sequence ID" value="SMH56488.1"/>
    <property type="molecule type" value="Genomic_DNA"/>
</dbReference>
<gene>
    <name evidence="1" type="ORF">SAMN02982922_5556</name>
</gene>
<protein>
    <submittedName>
        <fullName evidence="1">Uncharacterized protein</fullName>
    </submittedName>
</protein>
<name>A0A1X7PWM1_9HYPH</name>
<reference evidence="1 2" key="1">
    <citation type="submission" date="2017-04" db="EMBL/GenBank/DDBJ databases">
        <authorList>
            <person name="Afonso C.L."/>
            <person name="Miller P.J."/>
            <person name="Scott M.A."/>
            <person name="Spackman E."/>
            <person name="Goraichik I."/>
            <person name="Dimitrov K.M."/>
            <person name="Suarez D.L."/>
            <person name="Swayne D.E."/>
        </authorList>
    </citation>
    <scope>NUCLEOTIDE SEQUENCE [LARGE SCALE GENOMIC DNA]</scope>
    <source>
        <strain evidence="1 2">B5P</strain>
    </source>
</reference>
<dbReference type="AlphaFoldDB" id="A0A1X7PWM1"/>
<dbReference type="OrthoDB" id="7354890at2"/>
<dbReference type="Proteomes" id="UP000193083">
    <property type="component" value="Unassembled WGS sequence"/>
</dbReference>
<accession>A0A1X7PWM1</accession>
<evidence type="ECO:0000313" key="2">
    <source>
        <dbReference type="Proteomes" id="UP000193083"/>
    </source>
</evidence>
<proteinExistence type="predicted"/>
<keyword evidence="2" id="KW-1185">Reference proteome</keyword>
<organism evidence="1 2">
    <name type="scientific">Mesorhizobium australicum</name>
    <dbReference type="NCBI Taxonomy" id="536018"/>
    <lineage>
        <taxon>Bacteria</taxon>
        <taxon>Pseudomonadati</taxon>
        <taxon>Pseudomonadota</taxon>
        <taxon>Alphaproteobacteria</taxon>
        <taxon>Hyphomicrobiales</taxon>
        <taxon>Phyllobacteriaceae</taxon>
        <taxon>Mesorhizobium</taxon>
    </lineage>
</organism>
<evidence type="ECO:0000313" key="1">
    <source>
        <dbReference type="EMBL" id="SMH56488.1"/>
    </source>
</evidence>
<dbReference type="RefSeq" id="WP_085467131.1">
    <property type="nucleotide sequence ID" value="NZ_FXBL01000004.1"/>
</dbReference>
<sequence length="122" mass="13242">MSGEHSSGINLETQAQEGLHGLLQWLDMQKGGVATFYEFQRRSLALRASHNRQAGLMRLLADLSGRFADEFDGEPLDLSTASQALSQLKAYVREASELPPGDAESLIALINRVGLADLSISN</sequence>